<keyword evidence="2" id="KW-0472">Membrane</keyword>
<dbReference type="AlphaFoldDB" id="A0A7E4VWF0"/>
<feature type="transmembrane region" description="Helical" evidence="2">
    <location>
        <begin position="90"/>
        <end position="110"/>
    </location>
</feature>
<keyword evidence="2" id="KW-0812">Transmembrane</keyword>
<organism evidence="3 4">
    <name type="scientific">Panagrellus redivivus</name>
    <name type="common">Microworm</name>
    <dbReference type="NCBI Taxonomy" id="6233"/>
    <lineage>
        <taxon>Eukaryota</taxon>
        <taxon>Metazoa</taxon>
        <taxon>Ecdysozoa</taxon>
        <taxon>Nematoda</taxon>
        <taxon>Chromadorea</taxon>
        <taxon>Rhabditida</taxon>
        <taxon>Tylenchina</taxon>
        <taxon>Panagrolaimomorpha</taxon>
        <taxon>Panagrolaimoidea</taxon>
        <taxon>Panagrolaimidae</taxon>
        <taxon>Panagrellus</taxon>
    </lineage>
</organism>
<dbReference type="WBParaSite" id="Pan_g3845.t1">
    <property type="protein sequence ID" value="Pan_g3845.t1"/>
    <property type="gene ID" value="Pan_g3845"/>
</dbReference>
<reference evidence="4" key="2">
    <citation type="submission" date="2020-10" db="UniProtKB">
        <authorList>
            <consortium name="WormBaseParasite"/>
        </authorList>
    </citation>
    <scope>IDENTIFICATION</scope>
</reference>
<feature type="transmembrane region" description="Helical" evidence="2">
    <location>
        <begin position="122"/>
        <end position="143"/>
    </location>
</feature>
<protein>
    <submittedName>
        <fullName evidence="4">Protein SYS1 homolog</fullName>
    </submittedName>
</protein>
<feature type="transmembrane region" description="Helical" evidence="2">
    <location>
        <begin position="150"/>
        <end position="168"/>
    </location>
</feature>
<feature type="compositionally biased region" description="Low complexity" evidence="1">
    <location>
        <begin position="235"/>
        <end position="247"/>
    </location>
</feature>
<evidence type="ECO:0000313" key="4">
    <source>
        <dbReference type="WBParaSite" id="Pan_g3845.t1"/>
    </source>
</evidence>
<keyword evidence="3" id="KW-1185">Reference proteome</keyword>
<feature type="transmembrane region" description="Helical" evidence="2">
    <location>
        <begin position="25"/>
        <end position="45"/>
    </location>
</feature>
<dbReference type="Proteomes" id="UP000492821">
    <property type="component" value="Unassembled WGS sequence"/>
</dbReference>
<keyword evidence="2" id="KW-1133">Transmembrane helix</keyword>
<accession>A0A7E4VWF0</accession>
<evidence type="ECO:0000256" key="1">
    <source>
        <dbReference type="SAM" id="MobiDB-lite"/>
    </source>
</evidence>
<evidence type="ECO:0000313" key="3">
    <source>
        <dbReference type="Proteomes" id="UP000492821"/>
    </source>
</evidence>
<proteinExistence type="predicted"/>
<feature type="transmembrane region" description="Helical" evidence="2">
    <location>
        <begin position="174"/>
        <end position="196"/>
    </location>
</feature>
<evidence type="ECO:0000256" key="2">
    <source>
        <dbReference type="SAM" id="Phobius"/>
    </source>
</evidence>
<sequence length="269" mass="30804">MASTTSIRQWYQNHKYMFTLPWIHYFVRVGLVFGGITALYVYLFYNSYYNLVENKDLSDNIYVAVLLHTFEGLAAFAVNRAGNHCHLLSVRFQLVALMVTGIHLWLTWYLGGIPDENIMANFYRYFGLSYPFAVGIVATILSIPHQKIDAFTVVIGVLSLLFSVASSIRHCQRTIISLGLVLVSHIVILVAITIFVQKCGTNWDLHLRRDKEYLRNWFVPPRHEHELGQQEDPEAGNVVENVPNPNGLKNGYFRDDPSCSYDRDINKLA</sequence>
<feature type="region of interest" description="Disordered" evidence="1">
    <location>
        <begin position="226"/>
        <end position="255"/>
    </location>
</feature>
<reference evidence="3" key="1">
    <citation type="journal article" date="2013" name="Genetics">
        <title>The draft genome and transcriptome of Panagrellus redivivus are shaped by the harsh demands of a free-living lifestyle.</title>
        <authorList>
            <person name="Srinivasan J."/>
            <person name="Dillman A.R."/>
            <person name="Macchietto M.G."/>
            <person name="Heikkinen L."/>
            <person name="Lakso M."/>
            <person name="Fracchia K.M."/>
            <person name="Antoshechkin I."/>
            <person name="Mortazavi A."/>
            <person name="Wong G."/>
            <person name="Sternberg P.W."/>
        </authorList>
    </citation>
    <scope>NUCLEOTIDE SEQUENCE [LARGE SCALE GENOMIC DNA]</scope>
    <source>
        <strain evidence="3">MT8872</strain>
    </source>
</reference>
<name>A0A7E4VWF0_PANRE</name>